<dbReference type="InterPro" id="IPR036388">
    <property type="entry name" value="WH-like_DNA-bd_sf"/>
</dbReference>
<dbReference type="PRINTS" id="PR00033">
    <property type="entry name" value="HTHASNC"/>
</dbReference>
<dbReference type="InterPro" id="IPR039422">
    <property type="entry name" value="MarR/SlyA-like"/>
</dbReference>
<dbReference type="Gene3D" id="1.10.10.10">
    <property type="entry name" value="Winged helix-like DNA-binding domain superfamily/Winged helix DNA-binding domain"/>
    <property type="match status" value="1"/>
</dbReference>
<feature type="domain" description="HTH marR-type" evidence="1">
    <location>
        <begin position="21"/>
        <end position="157"/>
    </location>
</feature>
<dbReference type="PRINTS" id="PR00598">
    <property type="entry name" value="HTHMARR"/>
</dbReference>
<dbReference type="Pfam" id="PF01047">
    <property type="entry name" value="MarR"/>
    <property type="match status" value="1"/>
</dbReference>
<dbReference type="EMBL" id="BAAALD010000147">
    <property type="protein sequence ID" value="GAA1124790.1"/>
    <property type="molecule type" value="Genomic_DNA"/>
</dbReference>
<dbReference type="Proteomes" id="UP001499987">
    <property type="component" value="Unassembled WGS sequence"/>
</dbReference>
<comment type="caution">
    <text evidence="2">The sequence shown here is derived from an EMBL/GenBank/DDBJ whole genome shotgun (WGS) entry which is preliminary data.</text>
</comment>
<dbReference type="PANTHER" id="PTHR33164">
    <property type="entry name" value="TRANSCRIPTIONAL REGULATOR, MARR FAMILY"/>
    <property type="match status" value="1"/>
</dbReference>
<dbReference type="PROSITE" id="PS50995">
    <property type="entry name" value="HTH_MARR_2"/>
    <property type="match status" value="1"/>
</dbReference>
<organism evidence="2 3">
    <name type="scientific">Kitasatospora arboriphila</name>
    <dbReference type="NCBI Taxonomy" id="258052"/>
    <lineage>
        <taxon>Bacteria</taxon>
        <taxon>Bacillati</taxon>
        <taxon>Actinomycetota</taxon>
        <taxon>Actinomycetes</taxon>
        <taxon>Kitasatosporales</taxon>
        <taxon>Streptomycetaceae</taxon>
        <taxon>Kitasatospora</taxon>
    </lineage>
</organism>
<dbReference type="RefSeq" id="WP_344628198.1">
    <property type="nucleotide sequence ID" value="NZ_BAAALD010000147.1"/>
</dbReference>
<keyword evidence="3" id="KW-1185">Reference proteome</keyword>
<evidence type="ECO:0000259" key="1">
    <source>
        <dbReference type="PROSITE" id="PS50995"/>
    </source>
</evidence>
<evidence type="ECO:0000313" key="2">
    <source>
        <dbReference type="EMBL" id="GAA1124790.1"/>
    </source>
</evidence>
<dbReference type="SMART" id="SM00347">
    <property type="entry name" value="HTH_MARR"/>
    <property type="match status" value="1"/>
</dbReference>
<name>A0ABN1U8G0_9ACTN</name>
<gene>
    <name evidence="2" type="ORF">GCM10009663_74560</name>
</gene>
<proteinExistence type="predicted"/>
<dbReference type="InterPro" id="IPR036390">
    <property type="entry name" value="WH_DNA-bd_sf"/>
</dbReference>
<dbReference type="InterPro" id="IPR000835">
    <property type="entry name" value="HTH_MarR-typ"/>
</dbReference>
<dbReference type="SUPFAM" id="SSF46785">
    <property type="entry name" value="Winged helix' DNA-binding domain"/>
    <property type="match status" value="1"/>
</dbReference>
<evidence type="ECO:0000313" key="3">
    <source>
        <dbReference type="Proteomes" id="UP001499987"/>
    </source>
</evidence>
<dbReference type="InterPro" id="IPR000485">
    <property type="entry name" value="AsnC-type_HTH_dom"/>
</dbReference>
<reference evidence="2 3" key="1">
    <citation type="journal article" date="2019" name="Int. J. Syst. Evol. Microbiol.">
        <title>The Global Catalogue of Microorganisms (GCM) 10K type strain sequencing project: providing services to taxonomists for standard genome sequencing and annotation.</title>
        <authorList>
            <consortium name="The Broad Institute Genomics Platform"/>
            <consortium name="The Broad Institute Genome Sequencing Center for Infectious Disease"/>
            <person name="Wu L."/>
            <person name="Ma J."/>
        </authorList>
    </citation>
    <scope>NUCLEOTIDE SEQUENCE [LARGE SCALE GENOMIC DNA]</scope>
    <source>
        <strain evidence="2 3">JCM 13002</strain>
    </source>
</reference>
<dbReference type="PANTHER" id="PTHR33164:SF106">
    <property type="entry name" value="TRANSCRIPTIONAL REGULATORY PROTEIN"/>
    <property type="match status" value="1"/>
</dbReference>
<protein>
    <submittedName>
        <fullName evidence="2">MarR family transcriptional regulator</fullName>
    </submittedName>
</protein>
<accession>A0ABN1U8G0</accession>
<sequence>MPEQQRPATAAHPAPGADHHRDVVLARIYEAGRESSAVTVMFHSAIAEKAGLGATESKTLDLLQRSGPLTAKELAERSGLAPASVTGLVDRLERKGFVRRVQHPTDRRRVLVEHRPEAIGRLAELFEDWGREVGELCDEFSTEELEVVSRFLTGSTARQRAAAARLTDRPAD</sequence>